<evidence type="ECO:0008006" key="3">
    <source>
        <dbReference type="Google" id="ProtNLM"/>
    </source>
</evidence>
<protein>
    <recommendedName>
        <fullName evidence="3">Toxin-antitoxin system, antitoxin component, ribbon-helix-helix domain protein</fullName>
    </recommendedName>
</protein>
<sequence>MPQLSLYVTQEQFLKIENEAHAEKMSLSKWVVSKIMERIEPHYPEGWADLFGSVSDSSFTRPDQPKLEMREAF</sequence>
<reference evidence="1 2" key="1">
    <citation type="submission" date="2020-01" db="EMBL/GenBank/DDBJ databases">
        <title>Complete genome sequence of a human oral phylogroup 1 Treponema sp. strain ATCC 700766, originally isolated from periodontitis dental plaque.</title>
        <authorList>
            <person name="Chan Y."/>
            <person name="Huo Y.-B."/>
            <person name="Yu X.-L."/>
            <person name="Zeng H."/>
            <person name="Leung W.-K."/>
            <person name="Watt R.M."/>
        </authorList>
    </citation>
    <scope>NUCLEOTIDE SEQUENCE [LARGE SCALE GENOMIC DNA]</scope>
    <source>
        <strain evidence="1 2">OMZ 804</strain>
    </source>
</reference>
<dbReference type="RefSeq" id="WP_162662477.1">
    <property type="nucleotide sequence ID" value="NZ_CP048020.1"/>
</dbReference>
<dbReference type="EMBL" id="CP048020">
    <property type="protein sequence ID" value="QHX42522.1"/>
    <property type="molecule type" value="Genomic_DNA"/>
</dbReference>
<name>A0A6P1Y0S9_9SPIR</name>
<evidence type="ECO:0000313" key="1">
    <source>
        <dbReference type="EMBL" id="QHX42522.1"/>
    </source>
</evidence>
<proteinExistence type="predicted"/>
<dbReference type="AlphaFoldDB" id="A0A6P1Y0S9"/>
<dbReference type="Proteomes" id="UP000464374">
    <property type="component" value="Chromosome"/>
</dbReference>
<dbReference type="KEGG" id="trz:GWP43_02620"/>
<organism evidence="1 2">
    <name type="scientific">Treponema vincentii</name>
    <dbReference type="NCBI Taxonomy" id="69710"/>
    <lineage>
        <taxon>Bacteria</taxon>
        <taxon>Pseudomonadati</taxon>
        <taxon>Spirochaetota</taxon>
        <taxon>Spirochaetia</taxon>
        <taxon>Spirochaetales</taxon>
        <taxon>Treponemataceae</taxon>
        <taxon>Treponema</taxon>
    </lineage>
</organism>
<gene>
    <name evidence="1" type="ORF">GWP43_02620</name>
</gene>
<evidence type="ECO:0000313" key="2">
    <source>
        <dbReference type="Proteomes" id="UP000464374"/>
    </source>
</evidence>
<accession>A0A6P1Y0S9</accession>